<sequence>MQFLILYAGARPSGHNLYSLIFWEHHSHLWSLSLSLTMHFHFWLTLASSTVAVFAQDGQRAFNVDAPLRPSVLNETALASSLCCSLLNSTFPTKTLFPDDAEYEEQQQRYYSAQQREVQPACRFSPASAQELSVAVQIATQNECTFAVKSGGHMNWGGSNIGPAGFAIDLGNLNEVSVHPDEGIVSFGSGCVWREVYEALEPYNLTTAGGRASNVGVGGFLTGGGMSFLSIEHGLGSDNIVNYLVVLADGTISNANATSDPDLYWALKYGSTNFGVVARFDMATYPLDLLWGGSLYFPVSEAHSVLDFLVDLVPNLAADPRGMTAIIIGLNPDTQTYVVWTVISYRAATPFPPLFAPLHALEPQALASTMRIDHLVNFTDELRDVAPSGLRAQWVTLTLVPDAQMMMDLFTKGAEIFDPHRVRPGFTWGVSFQPVNSGLAAAGTRRGGNPSGLSPDSGDLILSAITVTWVDPADDAILKATTQAYLAWARELAAQRGLLNKFIYLNYAFGTQDVFGAVGDDNLVELRRIRGIYDPEGVFGKYWVGGYKL</sequence>
<keyword evidence="4" id="KW-0560">Oxidoreductase</keyword>
<dbReference type="GO" id="GO:0016491">
    <property type="term" value="F:oxidoreductase activity"/>
    <property type="evidence" value="ECO:0007669"/>
    <property type="project" value="UniProtKB-KW"/>
</dbReference>
<evidence type="ECO:0000256" key="3">
    <source>
        <dbReference type="ARBA" id="ARBA00022827"/>
    </source>
</evidence>
<comment type="similarity">
    <text evidence="1">Belongs to the oxygen-dependent FAD-linked oxidoreductase family.</text>
</comment>
<dbReference type="Pfam" id="PF01565">
    <property type="entry name" value="FAD_binding_4"/>
    <property type="match status" value="1"/>
</dbReference>
<dbReference type="InterPro" id="IPR050416">
    <property type="entry name" value="FAD-linked_Oxidoreductase"/>
</dbReference>
<organism evidence="6 7">
    <name type="scientific">Mycena maculata</name>
    <dbReference type="NCBI Taxonomy" id="230809"/>
    <lineage>
        <taxon>Eukaryota</taxon>
        <taxon>Fungi</taxon>
        <taxon>Dikarya</taxon>
        <taxon>Basidiomycota</taxon>
        <taxon>Agaricomycotina</taxon>
        <taxon>Agaricomycetes</taxon>
        <taxon>Agaricomycetidae</taxon>
        <taxon>Agaricales</taxon>
        <taxon>Marasmiineae</taxon>
        <taxon>Mycenaceae</taxon>
        <taxon>Mycena</taxon>
    </lineage>
</organism>
<evidence type="ECO:0000256" key="4">
    <source>
        <dbReference type="ARBA" id="ARBA00023002"/>
    </source>
</evidence>
<reference evidence="6" key="1">
    <citation type="submission" date="2023-03" db="EMBL/GenBank/DDBJ databases">
        <title>Massive genome expansion in bonnet fungi (Mycena s.s.) driven by repeated elements and novel gene families across ecological guilds.</title>
        <authorList>
            <consortium name="Lawrence Berkeley National Laboratory"/>
            <person name="Harder C.B."/>
            <person name="Miyauchi S."/>
            <person name="Viragh M."/>
            <person name="Kuo A."/>
            <person name="Thoen E."/>
            <person name="Andreopoulos B."/>
            <person name="Lu D."/>
            <person name="Skrede I."/>
            <person name="Drula E."/>
            <person name="Henrissat B."/>
            <person name="Morin E."/>
            <person name="Kohler A."/>
            <person name="Barry K."/>
            <person name="LaButti K."/>
            <person name="Morin E."/>
            <person name="Salamov A."/>
            <person name="Lipzen A."/>
            <person name="Mereny Z."/>
            <person name="Hegedus B."/>
            <person name="Baldrian P."/>
            <person name="Stursova M."/>
            <person name="Weitz H."/>
            <person name="Taylor A."/>
            <person name="Grigoriev I.V."/>
            <person name="Nagy L.G."/>
            <person name="Martin F."/>
            <person name="Kauserud H."/>
        </authorList>
    </citation>
    <scope>NUCLEOTIDE SEQUENCE</scope>
    <source>
        <strain evidence="6">CBHHK188m</strain>
    </source>
</reference>
<evidence type="ECO:0000256" key="1">
    <source>
        <dbReference type="ARBA" id="ARBA00005466"/>
    </source>
</evidence>
<dbReference type="SUPFAM" id="SSF56176">
    <property type="entry name" value="FAD-binding/transporter-associated domain-like"/>
    <property type="match status" value="1"/>
</dbReference>
<dbReference type="AlphaFoldDB" id="A0AAD7I7T9"/>
<dbReference type="PANTHER" id="PTHR42973">
    <property type="entry name" value="BINDING OXIDOREDUCTASE, PUTATIVE (AFU_ORTHOLOGUE AFUA_1G17690)-RELATED"/>
    <property type="match status" value="1"/>
</dbReference>
<protein>
    <recommendedName>
        <fullName evidence="5">FAD-binding PCMH-type domain-containing protein</fullName>
    </recommendedName>
</protein>
<dbReference type="EMBL" id="JARJLG010000152">
    <property type="protein sequence ID" value="KAJ7735838.1"/>
    <property type="molecule type" value="Genomic_DNA"/>
</dbReference>
<dbReference type="Proteomes" id="UP001215280">
    <property type="component" value="Unassembled WGS sequence"/>
</dbReference>
<proteinExistence type="inferred from homology"/>
<dbReference type="GO" id="GO:0071949">
    <property type="term" value="F:FAD binding"/>
    <property type="evidence" value="ECO:0007669"/>
    <property type="project" value="InterPro"/>
</dbReference>
<dbReference type="Gene3D" id="3.40.462.20">
    <property type="match status" value="1"/>
</dbReference>
<keyword evidence="2" id="KW-0285">Flavoprotein</keyword>
<evidence type="ECO:0000313" key="6">
    <source>
        <dbReference type="EMBL" id="KAJ7735838.1"/>
    </source>
</evidence>
<dbReference type="InterPro" id="IPR016169">
    <property type="entry name" value="FAD-bd_PCMH_sub2"/>
</dbReference>
<comment type="caution">
    <text evidence="6">The sequence shown here is derived from an EMBL/GenBank/DDBJ whole genome shotgun (WGS) entry which is preliminary data.</text>
</comment>
<dbReference type="Gene3D" id="3.30.465.10">
    <property type="match status" value="1"/>
</dbReference>
<keyword evidence="3" id="KW-0274">FAD</keyword>
<evidence type="ECO:0000313" key="7">
    <source>
        <dbReference type="Proteomes" id="UP001215280"/>
    </source>
</evidence>
<dbReference type="InterPro" id="IPR016166">
    <property type="entry name" value="FAD-bd_PCMH"/>
</dbReference>
<accession>A0AAD7I7T9</accession>
<name>A0AAD7I7T9_9AGAR</name>
<dbReference type="PROSITE" id="PS51387">
    <property type="entry name" value="FAD_PCMH"/>
    <property type="match status" value="1"/>
</dbReference>
<feature type="domain" description="FAD-binding PCMH-type" evidence="5">
    <location>
        <begin position="116"/>
        <end position="287"/>
    </location>
</feature>
<dbReference type="PANTHER" id="PTHR42973:SF54">
    <property type="entry name" value="FAD-BINDING PCMH-TYPE DOMAIN-CONTAINING PROTEIN"/>
    <property type="match status" value="1"/>
</dbReference>
<evidence type="ECO:0000256" key="2">
    <source>
        <dbReference type="ARBA" id="ARBA00022630"/>
    </source>
</evidence>
<evidence type="ECO:0000259" key="5">
    <source>
        <dbReference type="PROSITE" id="PS51387"/>
    </source>
</evidence>
<keyword evidence="7" id="KW-1185">Reference proteome</keyword>
<dbReference type="InterPro" id="IPR036318">
    <property type="entry name" value="FAD-bd_PCMH-like_sf"/>
</dbReference>
<dbReference type="InterPro" id="IPR006094">
    <property type="entry name" value="Oxid_FAD_bind_N"/>
</dbReference>
<gene>
    <name evidence="6" type="ORF">DFH07DRAFT_843276</name>
</gene>